<dbReference type="GO" id="GO:0000139">
    <property type="term" value="C:Golgi membrane"/>
    <property type="evidence" value="ECO:0007669"/>
    <property type="project" value="UniProtKB-SubCell"/>
</dbReference>
<evidence type="ECO:0000313" key="12">
    <source>
        <dbReference type="EMBL" id="CAL1141042.1"/>
    </source>
</evidence>
<dbReference type="Gene3D" id="3.90.550.50">
    <property type="match status" value="1"/>
</dbReference>
<keyword evidence="9" id="KW-0472">Membrane</keyword>
<evidence type="ECO:0000313" key="11">
    <source>
        <dbReference type="EMBL" id="CAI3987667.1"/>
    </source>
</evidence>
<dbReference type="EMBL" id="CAMXCT010001190">
    <property type="protein sequence ID" value="CAI3987667.1"/>
    <property type="molecule type" value="Genomic_DNA"/>
</dbReference>
<keyword evidence="5" id="KW-0812">Transmembrane</keyword>
<proteinExistence type="inferred from homology"/>
<dbReference type="Proteomes" id="UP001152797">
    <property type="component" value="Unassembled WGS sequence"/>
</dbReference>
<keyword evidence="3 10" id="KW-0328">Glycosyltransferase</keyword>
<keyword evidence="8 10" id="KW-0333">Golgi apparatus</keyword>
<evidence type="ECO:0000256" key="5">
    <source>
        <dbReference type="ARBA" id="ARBA00022692"/>
    </source>
</evidence>
<keyword evidence="6" id="KW-0735">Signal-anchor</keyword>
<dbReference type="SUPFAM" id="SSF53448">
    <property type="entry name" value="Nucleotide-diphospho-sugar transferases"/>
    <property type="match status" value="1"/>
</dbReference>
<accession>A0A9P1FVA8</accession>
<dbReference type="AlphaFoldDB" id="A0A9P1FVA8"/>
<reference evidence="11" key="1">
    <citation type="submission" date="2022-10" db="EMBL/GenBank/DDBJ databases">
        <authorList>
            <person name="Chen Y."/>
            <person name="Dougan E. K."/>
            <person name="Chan C."/>
            <person name="Rhodes N."/>
            <person name="Thang M."/>
        </authorList>
    </citation>
    <scope>NUCLEOTIDE SEQUENCE</scope>
</reference>
<keyword evidence="4" id="KW-0808">Transferase</keyword>
<organism evidence="11">
    <name type="scientific">Cladocopium goreaui</name>
    <dbReference type="NCBI Taxonomy" id="2562237"/>
    <lineage>
        <taxon>Eukaryota</taxon>
        <taxon>Sar</taxon>
        <taxon>Alveolata</taxon>
        <taxon>Dinophyceae</taxon>
        <taxon>Suessiales</taxon>
        <taxon>Symbiodiniaceae</taxon>
        <taxon>Cladocopium</taxon>
    </lineage>
</organism>
<evidence type="ECO:0000256" key="8">
    <source>
        <dbReference type="ARBA" id="ARBA00023034"/>
    </source>
</evidence>
<dbReference type="Pfam" id="PF01762">
    <property type="entry name" value="Galactosyl_T"/>
    <property type="match status" value="1"/>
</dbReference>
<dbReference type="PANTHER" id="PTHR11214:SF351">
    <property type="entry name" value="BETA-1,3-GALACTOSYLTRANSFERASE PVG3"/>
    <property type="match status" value="1"/>
</dbReference>
<protein>
    <recommendedName>
        <fullName evidence="10">Hexosyltransferase</fullName>
        <ecNumber evidence="10">2.4.1.-</ecNumber>
    </recommendedName>
</protein>
<dbReference type="EMBL" id="CAMXCT020001190">
    <property type="protein sequence ID" value="CAL1141042.1"/>
    <property type="molecule type" value="Genomic_DNA"/>
</dbReference>
<evidence type="ECO:0000256" key="7">
    <source>
        <dbReference type="ARBA" id="ARBA00022989"/>
    </source>
</evidence>
<evidence type="ECO:0000256" key="3">
    <source>
        <dbReference type="ARBA" id="ARBA00022676"/>
    </source>
</evidence>
<dbReference type="OrthoDB" id="1158011at2759"/>
<evidence type="ECO:0000313" key="13">
    <source>
        <dbReference type="Proteomes" id="UP001152797"/>
    </source>
</evidence>
<reference evidence="12" key="2">
    <citation type="submission" date="2024-04" db="EMBL/GenBank/DDBJ databases">
        <authorList>
            <person name="Chen Y."/>
            <person name="Shah S."/>
            <person name="Dougan E. K."/>
            <person name="Thang M."/>
            <person name="Chan C."/>
        </authorList>
    </citation>
    <scope>NUCLEOTIDE SEQUENCE [LARGE SCALE GENOMIC DNA]</scope>
</reference>
<gene>
    <name evidence="11" type="ORF">C1SCF055_LOCUS14921</name>
</gene>
<comment type="caution">
    <text evidence="11">The sequence shown here is derived from an EMBL/GenBank/DDBJ whole genome shotgun (WGS) entry which is preliminary data.</text>
</comment>
<evidence type="ECO:0000256" key="9">
    <source>
        <dbReference type="ARBA" id="ARBA00023136"/>
    </source>
</evidence>
<dbReference type="EC" id="2.4.1.-" evidence="10"/>
<evidence type="ECO:0000256" key="6">
    <source>
        <dbReference type="ARBA" id="ARBA00022968"/>
    </source>
</evidence>
<dbReference type="PANTHER" id="PTHR11214">
    <property type="entry name" value="BETA-1,3-N-ACETYLGLUCOSAMINYLTRANSFERASE"/>
    <property type="match status" value="1"/>
</dbReference>
<evidence type="ECO:0000256" key="4">
    <source>
        <dbReference type="ARBA" id="ARBA00022679"/>
    </source>
</evidence>
<sequence length="322" mass="37017">MTAMTSVLRANASSFLRAFCWLNLPDYVTFEYDLPSECLEDPDLREIMALTKSARAGRIDPSRVSMKPPVLLQAARPRIFAGIPSAALYGERRMRWRKQWKCGDKLNAWGIPYKFIVGWPVDKSTNLTAHRQGYKATDSEVHKAELLRNESLTYKDLHFVNLPDTYLSLQSKTFALLDYGYSLGAEYVMKMDDDTCIKPHKLVEYLDAYEAKKRQGPKALYAGYYQFNGSEYKKMRGRDGAIHPYFAGPFYVLSKDLIRKIVQDDEMNSVLWARYGSTDEDAQTGRWVAFAAPWRKLGSSMLMMVNTIYSYNLIAMLNNIYK</sequence>
<comment type="similarity">
    <text evidence="2 10">Belongs to the glycosyltransferase 31 family.</text>
</comment>
<dbReference type="InterPro" id="IPR002659">
    <property type="entry name" value="Glyco_trans_31"/>
</dbReference>
<keyword evidence="13" id="KW-1185">Reference proteome</keyword>
<dbReference type="EMBL" id="CAMXCT030001190">
    <property type="protein sequence ID" value="CAL4774979.1"/>
    <property type="molecule type" value="Genomic_DNA"/>
</dbReference>
<evidence type="ECO:0000256" key="1">
    <source>
        <dbReference type="ARBA" id="ARBA00004323"/>
    </source>
</evidence>
<dbReference type="GO" id="GO:0016758">
    <property type="term" value="F:hexosyltransferase activity"/>
    <property type="evidence" value="ECO:0007669"/>
    <property type="project" value="InterPro"/>
</dbReference>
<keyword evidence="7" id="KW-1133">Transmembrane helix</keyword>
<evidence type="ECO:0000256" key="10">
    <source>
        <dbReference type="RuleBase" id="RU363063"/>
    </source>
</evidence>
<name>A0A9P1FVA8_9DINO</name>
<comment type="subcellular location">
    <subcellularLocation>
        <location evidence="1 10">Golgi apparatus membrane</location>
        <topology evidence="1 10">Single-pass type II membrane protein</topology>
    </subcellularLocation>
</comment>
<dbReference type="InterPro" id="IPR029044">
    <property type="entry name" value="Nucleotide-diphossugar_trans"/>
</dbReference>
<evidence type="ECO:0000256" key="2">
    <source>
        <dbReference type="ARBA" id="ARBA00008661"/>
    </source>
</evidence>